<evidence type="ECO:0000313" key="1">
    <source>
        <dbReference type="EMBL" id="CAG8824762.1"/>
    </source>
</evidence>
<name>A0A9N9KGA1_9GLOM</name>
<dbReference type="AlphaFoldDB" id="A0A9N9KGA1"/>
<reference evidence="1" key="1">
    <citation type="submission" date="2021-06" db="EMBL/GenBank/DDBJ databases">
        <authorList>
            <person name="Kallberg Y."/>
            <person name="Tangrot J."/>
            <person name="Rosling A."/>
        </authorList>
    </citation>
    <scope>NUCLEOTIDE SEQUENCE</scope>
    <source>
        <strain evidence="1">MA453B</strain>
    </source>
</reference>
<feature type="non-terminal residue" evidence="1">
    <location>
        <position position="1"/>
    </location>
</feature>
<accession>A0A9N9KGA1</accession>
<keyword evidence="2" id="KW-1185">Reference proteome</keyword>
<dbReference type="EMBL" id="CAJVPY010065349">
    <property type="protein sequence ID" value="CAG8824762.1"/>
    <property type="molecule type" value="Genomic_DNA"/>
</dbReference>
<dbReference type="OrthoDB" id="2419244at2759"/>
<organism evidence="1 2">
    <name type="scientific">Dentiscutata erythropus</name>
    <dbReference type="NCBI Taxonomy" id="1348616"/>
    <lineage>
        <taxon>Eukaryota</taxon>
        <taxon>Fungi</taxon>
        <taxon>Fungi incertae sedis</taxon>
        <taxon>Mucoromycota</taxon>
        <taxon>Glomeromycotina</taxon>
        <taxon>Glomeromycetes</taxon>
        <taxon>Diversisporales</taxon>
        <taxon>Gigasporaceae</taxon>
        <taxon>Dentiscutata</taxon>
    </lineage>
</organism>
<gene>
    <name evidence="1" type="ORF">DERYTH_LOCUS27763</name>
</gene>
<sequence>DCLKGFRKLMKGKFGLDISHYVSLPSFAEDALYKTTGQEIELFTDDNMYLFCEKGIRGGITMVSNRQVKANNPQCPPYFDSEASIKTHLDSEEAPPKGRHDHAMMQSMPTGGHRWITPEETPDLFNKITKCEIADNASKGYILEVDLDYPYKLHKSHTSYPLAPENIEISKEEM</sequence>
<evidence type="ECO:0000313" key="2">
    <source>
        <dbReference type="Proteomes" id="UP000789405"/>
    </source>
</evidence>
<protein>
    <submittedName>
        <fullName evidence="1">11977_t:CDS:1</fullName>
    </submittedName>
</protein>
<dbReference type="Proteomes" id="UP000789405">
    <property type="component" value="Unassembled WGS sequence"/>
</dbReference>
<proteinExistence type="predicted"/>
<feature type="non-terminal residue" evidence="1">
    <location>
        <position position="174"/>
    </location>
</feature>
<comment type="caution">
    <text evidence="1">The sequence shown here is derived from an EMBL/GenBank/DDBJ whole genome shotgun (WGS) entry which is preliminary data.</text>
</comment>